<comment type="similarity">
    <text evidence="1 4">Belongs to the glycosyl hydrolase 28 family.</text>
</comment>
<evidence type="ECO:0000256" key="4">
    <source>
        <dbReference type="RuleBase" id="RU361169"/>
    </source>
</evidence>
<dbReference type="EMBL" id="FNPI01000004">
    <property type="protein sequence ID" value="SDY93747.1"/>
    <property type="molecule type" value="Genomic_DNA"/>
</dbReference>
<dbReference type="SMART" id="SM00710">
    <property type="entry name" value="PbH1"/>
    <property type="match status" value="5"/>
</dbReference>
<evidence type="ECO:0000259" key="5">
    <source>
        <dbReference type="Pfam" id="PF12708"/>
    </source>
</evidence>
<dbReference type="GO" id="GO:0005975">
    <property type="term" value="P:carbohydrate metabolic process"/>
    <property type="evidence" value="ECO:0007669"/>
    <property type="project" value="InterPro"/>
</dbReference>
<dbReference type="InterPro" id="IPR012334">
    <property type="entry name" value="Pectin_lyas_fold"/>
</dbReference>
<proteinExistence type="inferred from homology"/>
<dbReference type="Proteomes" id="UP000198935">
    <property type="component" value="Unassembled WGS sequence"/>
</dbReference>
<evidence type="ECO:0000313" key="6">
    <source>
        <dbReference type="EMBL" id="SDY93747.1"/>
    </source>
</evidence>
<dbReference type="Pfam" id="PF00295">
    <property type="entry name" value="Glyco_hydro_28"/>
    <property type="match status" value="1"/>
</dbReference>
<feature type="domain" description="Rhamnogalacturonase A/B/Epimerase-like pectate lyase" evidence="5">
    <location>
        <begin position="3"/>
        <end position="59"/>
    </location>
</feature>
<organism evidence="6 7">
    <name type="scientific">Evansella caseinilytica</name>
    <dbReference type="NCBI Taxonomy" id="1503961"/>
    <lineage>
        <taxon>Bacteria</taxon>
        <taxon>Bacillati</taxon>
        <taxon>Bacillota</taxon>
        <taxon>Bacilli</taxon>
        <taxon>Bacillales</taxon>
        <taxon>Bacillaceae</taxon>
        <taxon>Evansella</taxon>
    </lineage>
</organism>
<dbReference type="Pfam" id="PF12708">
    <property type="entry name" value="Pect-lyase_RHGA_epim"/>
    <property type="match status" value="1"/>
</dbReference>
<evidence type="ECO:0000313" key="7">
    <source>
        <dbReference type="Proteomes" id="UP000198935"/>
    </source>
</evidence>
<evidence type="ECO:0000256" key="3">
    <source>
        <dbReference type="ARBA" id="ARBA00023295"/>
    </source>
</evidence>
<reference evidence="7" key="1">
    <citation type="submission" date="2016-10" db="EMBL/GenBank/DDBJ databases">
        <authorList>
            <person name="Varghese N."/>
            <person name="Submissions S."/>
        </authorList>
    </citation>
    <scope>NUCLEOTIDE SEQUENCE [LARGE SCALE GENOMIC DNA]</scope>
    <source>
        <strain evidence="7">SP</strain>
    </source>
</reference>
<protein>
    <submittedName>
        <fullName evidence="6">Polygalacturonase</fullName>
    </submittedName>
</protein>
<dbReference type="OrthoDB" id="9795222at2"/>
<accession>A0A1H3NXY1</accession>
<dbReference type="AlphaFoldDB" id="A0A1H3NXY1"/>
<evidence type="ECO:0000256" key="2">
    <source>
        <dbReference type="ARBA" id="ARBA00022801"/>
    </source>
</evidence>
<dbReference type="GO" id="GO:0004650">
    <property type="term" value="F:polygalacturonase activity"/>
    <property type="evidence" value="ECO:0007669"/>
    <property type="project" value="InterPro"/>
</dbReference>
<dbReference type="Gene3D" id="2.160.20.10">
    <property type="entry name" value="Single-stranded right-handed beta-helix, Pectin lyase-like"/>
    <property type="match status" value="1"/>
</dbReference>
<keyword evidence="2 4" id="KW-0378">Hydrolase</keyword>
<keyword evidence="3 4" id="KW-0326">Glycosidase</keyword>
<dbReference type="InterPro" id="IPR011050">
    <property type="entry name" value="Pectin_lyase_fold/virulence"/>
</dbReference>
<keyword evidence="7" id="KW-1185">Reference proteome</keyword>
<dbReference type="InterPro" id="IPR051801">
    <property type="entry name" value="GH28_Enzymes"/>
</dbReference>
<name>A0A1H3NXY1_9BACI</name>
<sequence>MFFYNITDYGAVGDRISDNTEAFAAAIDACAADGGGTVYVPAGSFLTGPIRLRSNLTLLLDAGALVLFKDSFDSYPAVKTRWSGYECHGFQPLIFGSGLVNVTIKGEGTFDGQGKAWWAVAMQLKYGKSVSTERTKQLAVLNESLAATMKTNVLEWDSQFLRPPLLQLYDCEHVTIEGVTLQNSPFWNTHLVYCNHVSVRGVTIRNPADSPNGDGLDIDSCSNVRVVDCHFDVGDDCLCLKSGINEDGRKIGRPTENVTVTNCTMAAGHGGIVFGSENSGGIRNVTVSNCVFIGTDRGIRLKTNRARGGYIKNIIINTIYMENVFCPLSINSFYRYGIDEKDPAMTSKEAIPVTEKTPVIEEVHISGIVAKNCRAAAAFIYGLPEMPLKNISLRHTVIEMTTDPEEPGGEPDMVKEKILRAGDGMLCRYADGIEFHRVRVETRQGPALMLQDVTNAELDHISMSSVHPETPVVSVNNAKVVKVSGWQAQNAANAYLAADEDSAALLASQTVPFSFNQ</sequence>
<dbReference type="InterPro" id="IPR006626">
    <property type="entry name" value="PbH1"/>
</dbReference>
<dbReference type="InterPro" id="IPR024535">
    <property type="entry name" value="RHGA/B-epi-like_pectate_lyase"/>
</dbReference>
<gene>
    <name evidence="6" type="ORF">SAMN05421736_104254</name>
</gene>
<dbReference type="STRING" id="1503961.SAMN05421736_104254"/>
<dbReference type="InterPro" id="IPR000743">
    <property type="entry name" value="Glyco_hydro_28"/>
</dbReference>
<dbReference type="SUPFAM" id="SSF51126">
    <property type="entry name" value="Pectin lyase-like"/>
    <property type="match status" value="1"/>
</dbReference>
<dbReference type="PANTHER" id="PTHR31339:SF9">
    <property type="entry name" value="PLASMIN AND FIBRONECTIN-BINDING PROTEIN A"/>
    <property type="match status" value="1"/>
</dbReference>
<evidence type="ECO:0000256" key="1">
    <source>
        <dbReference type="ARBA" id="ARBA00008834"/>
    </source>
</evidence>
<dbReference type="PANTHER" id="PTHR31339">
    <property type="entry name" value="PECTIN LYASE-RELATED"/>
    <property type="match status" value="1"/>
</dbReference>